<feature type="transmembrane region" description="Helical" evidence="5">
    <location>
        <begin position="119"/>
        <end position="140"/>
    </location>
</feature>
<organism evidence="7 8">
    <name type="scientific">Nesidiocoris tenuis</name>
    <dbReference type="NCBI Taxonomy" id="355587"/>
    <lineage>
        <taxon>Eukaryota</taxon>
        <taxon>Metazoa</taxon>
        <taxon>Ecdysozoa</taxon>
        <taxon>Arthropoda</taxon>
        <taxon>Hexapoda</taxon>
        <taxon>Insecta</taxon>
        <taxon>Pterygota</taxon>
        <taxon>Neoptera</taxon>
        <taxon>Paraneoptera</taxon>
        <taxon>Hemiptera</taxon>
        <taxon>Heteroptera</taxon>
        <taxon>Panheteroptera</taxon>
        <taxon>Cimicomorpha</taxon>
        <taxon>Miridae</taxon>
        <taxon>Dicyphina</taxon>
        <taxon>Nesidiocoris</taxon>
    </lineage>
</organism>
<evidence type="ECO:0000256" key="3">
    <source>
        <dbReference type="ARBA" id="ARBA00022989"/>
    </source>
</evidence>
<protein>
    <submittedName>
        <fullName evidence="7">Transporter</fullName>
    </submittedName>
</protein>
<feature type="transmembrane region" description="Helical" evidence="5">
    <location>
        <begin position="65"/>
        <end position="87"/>
    </location>
</feature>
<proteinExistence type="predicted"/>
<feature type="transmembrane region" description="Helical" evidence="5">
    <location>
        <begin position="256"/>
        <end position="277"/>
    </location>
</feature>
<feature type="transmembrane region" description="Helical" evidence="5">
    <location>
        <begin position="357"/>
        <end position="381"/>
    </location>
</feature>
<reference evidence="7 8" key="1">
    <citation type="submission" date="2023-09" db="EMBL/GenBank/DDBJ databases">
        <title>Nesidiocoris tenuis whole genome shotgun sequence.</title>
        <authorList>
            <person name="Shibata T."/>
            <person name="Shimoda M."/>
            <person name="Kobayashi T."/>
            <person name="Uehara T."/>
        </authorList>
    </citation>
    <scope>NUCLEOTIDE SEQUENCE [LARGE SCALE GENOMIC DNA]</scope>
    <source>
        <strain evidence="7 8">Japan</strain>
    </source>
</reference>
<evidence type="ECO:0000259" key="6">
    <source>
        <dbReference type="PROSITE" id="PS50850"/>
    </source>
</evidence>
<dbReference type="InterPro" id="IPR005828">
    <property type="entry name" value="MFS_sugar_transport-like"/>
</dbReference>
<feature type="transmembrane region" description="Helical" evidence="5">
    <location>
        <begin position="94"/>
        <end position="113"/>
    </location>
</feature>
<feature type="transmembrane region" description="Helical" evidence="5">
    <location>
        <begin position="176"/>
        <end position="197"/>
    </location>
</feature>
<feature type="domain" description="Major facilitator superfamily (MFS) profile" evidence="6">
    <location>
        <begin position="25"/>
        <end position="448"/>
    </location>
</feature>
<evidence type="ECO:0000256" key="2">
    <source>
        <dbReference type="ARBA" id="ARBA00022692"/>
    </source>
</evidence>
<dbReference type="SUPFAM" id="SSF103473">
    <property type="entry name" value="MFS general substrate transporter"/>
    <property type="match status" value="1"/>
</dbReference>
<comment type="subcellular location">
    <subcellularLocation>
        <location evidence="1">Membrane</location>
        <topology evidence="1">Multi-pass membrane protein</topology>
    </subcellularLocation>
</comment>
<gene>
    <name evidence="7" type="ORF">NTJ_02385</name>
</gene>
<dbReference type="PANTHER" id="PTHR48021:SF1">
    <property type="entry name" value="GH07001P-RELATED"/>
    <property type="match status" value="1"/>
</dbReference>
<keyword evidence="2 5" id="KW-0812">Transmembrane</keyword>
<name>A0ABN7ABA1_9HEMI</name>
<keyword evidence="3 5" id="KW-1133">Transmembrane helix</keyword>
<evidence type="ECO:0000256" key="4">
    <source>
        <dbReference type="ARBA" id="ARBA00023136"/>
    </source>
</evidence>
<feature type="transmembrane region" description="Helical" evidence="5">
    <location>
        <begin position="152"/>
        <end position="170"/>
    </location>
</feature>
<feature type="transmembrane region" description="Helical" evidence="5">
    <location>
        <begin position="393"/>
        <end position="414"/>
    </location>
</feature>
<keyword evidence="8" id="KW-1185">Reference proteome</keyword>
<evidence type="ECO:0000256" key="5">
    <source>
        <dbReference type="SAM" id="Phobius"/>
    </source>
</evidence>
<dbReference type="Gene3D" id="1.20.1250.20">
    <property type="entry name" value="MFS general substrate transporter like domains"/>
    <property type="match status" value="1"/>
</dbReference>
<dbReference type="InterPro" id="IPR036259">
    <property type="entry name" value="MFS_trans_sf"/>
</dbReference>
<dbReference type="PROSITE" id="PS50850">
    <property type="entry name" value="MFS"/>
    <property type="match status" value="1"/>
</dbReference>
<feature type="transmembrane region" description="Helical" evidence="5">
    <location>
        <begin position="23"/>
        <end position="45"/>
    </location>
</feature>
<dbReference type="InterPro" id="IPR020846">
    <property type="entry name" value="MFS_dom"/>
</dbReference>
<evidence type="ECO:0000313" key="8">
    <source>
        <dbReference type="Proteomes" id="UP001307889"/>
    </source>
</evidence>
<dbReference type="PANTHER" id="PTHR48021">
    <property type="match status" value="1"/>
</dbReference>
<dbReference type="Pfam" id="PF00083">
    <property type="entry name" value="Sugar_tr"/>
    <property type="match status" value="1"/>
</dbReference>
<keyword evidence="4 5" id="KW-0472">Membrane</keyword>
<sequence length="472" mass="50421">MTGGGSGGSEGHGLPNDGRFKQIVCSILLTMTTLFSGASQGWMSPMTTKLRADDSPVGPLSKDDVSNLATIPNYIGLFVGLALAVIMNKLGRKYALLVMAVVSTAGGLVLSFANSMTLLYVGRALVGTGNGAVTVAPMIVSESVHSSLRGTMMALCSFQINTGILFSYVFGKLLSYKLFNLVMTVIPAMIIVLGFYLPETPHFLVSKNRTKAAMQSLVWWRGGNREVARIELETIEPPSEGKISFARALSTRQSKIAFLVTIGGFLFQTFSGIHVVINYNSLIFDDIGNGPLPPDDLSIIIAVLITLATFVNSVLIDFAGRRPLIIFSFLGSAVSLGALTTYIIILKSGADMGSLTWVPVACIGSFVVSYGIGVAVVPAVLMNELCPTESKPTLAACVGIAAFGGLITVLQTFVFIEEHIGLYMCFLIPTVMNVLGTIFSYIVVPETKNKSLAQIANELNRLKDDENEEGEE</sequence>
<feature type="transmembrane region" description="Helical" evidence="5">
    <location>
        <begin position="420"/>
        <end position="444"/>
    </location>
</feature>
<feature type="transmembrane region" description="Helical" evidence="5">
    <location>
        <begin position="297"/>
        <end position="316"/>
    </location>
</feature>
<evidence type="ECO:0000256" key="1">
    <source>
        <dbReference type="ARBA" id="ARBA00004141"/>
    </source>
</evidence>
<dbReference type="InterPro" id="IPR050549">
    <property type="entry name" value="MFS_Trehalose_Transporter"/>
</dbReference>
<accession>A0ABN7ABA1</accession>
<evidence type="ECO:0000313" key="7">
    <source>
        <dbReference type="EMBL" id="BES89578.1"/>
    </source>
</evidence>
<dbReference type="Proteomes" id="UP001307889">
    <property type="component" value="Chromosome 1"/>
</dbReference>
<feature type="transmembrane region" description="Helical" evidence="5">
    <location>
        <begin position="323"/>
        <end position="345"/>
    </location>
</feature>
<dbReference type="EMBL" id="AP028909">
    <property type="protein sequence ID" value="BES89578.1"/>
    <property type="molecule type" value="Genomic_DNA"/>
</dbReference>